<dbReference type="Pfam" id="PF13529">
    <property type="entry name" value="Peptidase_C39_2"/>
    <property type="match status" value="1"/>
</dbReference>
<dbReference type="RefSeq" id="WP_112278947.1">
    <property type="nucleotide sequence ID" value="NZ_MASW01000001.1"/>
</dbReference>
<proteinExistence type="predicted"/>
<dbReference type="AlphaFoldDB" id="A0A2V4B6J1"/>
<dbReference type="Proteomes" id="UP000249915">
    <property type="component" value="Unassembled WGS sequence"/>
</dbReference>
<comment type="caution">
    <text evidence="1">The sequence shown here is derived from an EMBL/GenBank/DDBJ whole genome shotgun (WGS) entry which is preliminary data.</text>
</comment>
<gene>
    <name evidence="1" type="ORF">BAY60_00340</name>
</gene>
<name>A0A2V4B6J1_9PSEU</name>
<dbReference type="CDD" id="cd02549">
    <property type="entry name" value="Peptidase_C39A"/>
    <property type="match status" value="1"/>
</dbReference>
<organism evidence="1 2">
    <name type="scientific">Prauserella muralis</name>
    <dbReference type="NCBI Taxonomy" id="588067"/>
    <lineage>
        <taxon>Bacteria</taxon>
        <taxon>Bacillati</taxon>
        <taxon>Actinomycetota</taxon>
        <taxon>Actinomycetes</taxon>
        <taxon>Pseudonocardiales</taxon>
        <taxon>Pseudonocardiaceae</taxon>
        <taxon>Prauserella</taxon>
    </lineage>
</organism>
<dbReference type="InterPro" id="IPR039563">
    <property type="entry name" value="Peptidase_C39_single_dom"/>
</dbReference>
<sequence>MSERQPAHVDDHAWTVGETLAPGEEHRRWTSPVHAPGFDATELIASWNATTPPGTWLRVEARADTSSGERTGWYALGEWAYGDGDITRTSIAGQDDAHATVTVDTLTAKPGTGLRAYQLRVTLLRAPGSAATPVLRAAGAMTSRVPGRFEVPVSPPGPACGVELAVPRYAQNVHRGAYPEYGGGGESWCSPAATAMVVGYWGRGPGAGELAWLPHGYPDPAVAHAARHTYDHAYGGTGNWPFNAAYAAHHGLRAHVTRLRSLAELETWVARGVPVVTSQSFLPDELGAPYGTAGHLMVVTGFTADGDVIVNDPAVDAVRTVYRRERFETVWQRTRRRTADGRVASGPGGVVYLIHP</sequence>
<accession>A0A2V4B6J1</accession>
<dbReference type="Gene3D" id="3.90.70.10">
    <property type="entry name" value="Cysteine proteinases"/>
    <property type="match status" value="1"/>
</dbReference>
<dbReference type="OrthoDB" id="9789941at2"/>
<reference evidence="1 2" key="1">
    <citation type="submission" date="2016-07" db="EMBL/GenBank/DDBJ databases">
        <title>Draft genome sequence of Prauserella muralis DSM 45305, isolated from a mould-covered wall in an indoor environment.</title>
        <authorList>
            <person name="Ruckert C."/>
            <person name="Albersmeier A."/>
            <person name="Jiang C.-L."/>
            <person name="Jiang Y."/>
            <person name="Kalinowski J."/>
            <person name="Schneider O."/>
            <person name="Winkler A."/>
            <person name="Zotchev S.B."/>
        </authorList>
    </citation>
    <scope>NUCLEOTIDE SEQUENCE [LARGE SCALE GENOMIC DNA]</scope>
    <source>
        <strain evidence="1 2">DSM 45305</strain>
    </source>
</reference>
<protein>
    <submittedName>
        <fullName evidence="1">Uncharacterized protein</fullName>
    </submittedName>
</protein>
<dbReference type="EMBL" id="MASW01000001">
    <property type="protein sequence ID" value="PXY30924.1"/>
    <property type="molecule type" value="Genomic_DNA"/>
</dbReference>
<keyword evidence="2" id="KW-1185">Reference proteome</keyword>
<evidence type="ECO:0000313" key="1">
    <source>
        <dbReference type="EMBL" id="PXY30924.1"/>
    </source>
</evidence>
<dbReference type="InterPro" id="IPR039564">
    <property type="entry name" value="Peptidase_C39-like"/>
</dbReference>
<evidence type="ECO:0000313" key="2">
    <source>
        <dbReference type="Proteomes" id="UP000249915"/>
    </source>
</evidence>